<keyword evidence="1" id="KW-0472">Membrane</keyword>
<organism evidence="2 3">
    <name type="scientific">Zymoseptoria brevis</name>
    <dbReference type="NCBI Taxonomy" id="1047168"/>
    <lineage>
        <taxon>Eukaryota</taxon>
        <taxon>Fungi</taxon>
        <taxon>Dikarya</taxon>
        <taxon>Ascomycota</taxon>
        <taxon>Pezizomycotina</taxon>
        <taxon>Dothideomycetes</taxon>
        <taxon>Dothideomycetidae</taxon>
        <taxon>Mycosphaerellales</taxon>
        <taxon>Mycosphaerellaceae</taxon>
        <taxon>Zymoseptoria</taxon>
    </lineage>
</organism>
<evidence type="ECO:0000256" key="1">
    <source>
        <dbReference type="SAM" id="Phobius"/>
    </source>
</evidence>
<dbReference type="AlphaFoldDB" id="A0A0F4GIE7"/>
<proteinExistence type="predicted"/>
<evidence type="ECO:0000313" key="2">
    <source>
        <dbReference type="EMBL" id="KJX97214.1"/>
    </source>
</evidence>
<comment type="caution">
    <text evidence="2">The sequence shown here is derived from an EMBL/GenBank/DDBJ whole genome shotgun (WGS) entry which is preliminary data.</text>
</comment>
<keyword evidence="1" id="KW-1133">Transmembrane helix</keyword>
<protein>
    <submittedName>
        <fullName evidence="2">Uncharacterized protein</fullName>
    </submittedName>
</protein>
<sequence>MTPAKRNQTKAQLVAEWEEDIRDSGMKKTKAQRLAEIKEKEDAWEAQMAAFKAAEKLKMSFLACGCLYFVVFALAAGFSHAYRDFTPVPWTFKK</sequence>
<reference evidence="2 3" key="1">
    <citation type="submission" date="2015-03" db="EMBL/GenBank/DDBJ databases">
        <title>RNA-seq based gene annotation and comparative genomics of four Zymoseptoria species reveal species-specific pathogenicity related genes and transposable element activity.</title>
        <authorList>
            <person name="Grandaubert J."/>
            <person name="Bhattacharyya A."/>
            <person name="Stukenbrock E.H."/>
        </authorList>
    </citation>
    <scope>NUCLEOTIDE SEQUENCE [LARGE SCALE GENOMIC DNA]</scope>
    <source>
        <strain evidence="2 3">Zb18110</strain>
    </source>
</reference>
<dbReference type="EMBL" id="LAFY01000522">
    <property type="protein sequence ID" value="KJX97214.1"/>
    <property type="molecule type" value="Genomic_DNA"/>
</dbReference>
<dbReference type="Proteomes" id="UP000033647">
    <property type="component" value="Unassembled WGS sequence"/>
</dbReference>
<evidence type="ECO:0000313" key="3">
    <source>
        <dbReference type="Proteomes" id="UP000033647"/>
    </source>
</evidence>
<keyword evidence="1" id="KW-0812">Transmembrane</keyword>
<name>A0A0F4GIE7_9PEZI</name>
<keyword evidence="3" id="KW-1185">Reference proteome</keyword>
<gene>
    <name evidence="2" type="ORF">TI39_contig530g00005</name>
</gene>
<accession>A0A0F4GIE7</accession>
<feature type="transmembrane region" description="Helical" evidence="1">
    <location>
        <begin position="61"/>
        <end position="82"/>
    </location>
</feature>